<reference evidence="3 4" key="1">
    <citation type="submission" date="2018-08" db="EMBL/GenBank/DDBJ databases">
        <title>Genomic investigation of the strawberry pathogen Phytophthora fragariae indicates pathogenicity is determined by transcriptional variation in three key races.</title>
        <authorList>
            <person name="Adams T.M."/>
            <person name="Armitage A.D."/>
            <person name="Sobczyk M.K."/>
            <person name="Bates H.J."/>
            <person name="Dunwell J.M."/>
            <person name="Nellist C.F."/>
            <person name="Harrison R.J."/>
        </authorList>
    </citation>
    <scope>NUCLEOTIDE SEQUENCE [LARGE SCALE GENOMIC DNA]</scope>
    <source>
        <strain evidence="2 5">SCRP324</strain>
        <strain evidence="3 4">SCRP333</strain>
    </source>
</reference>
<feature type="domain" description="Reverse transcriptase" evidence="1">
    <location>
        <begin position="1"/>
        <end position="193"/>
    </location>
</feature>
<protein>
    <recommendedName>
        <fullName evidence="1">Reverse transcriptase domain-containing protein</fullName>
    </recommendedName>
</protein>
<evidence type="ECO:0000313" key="5">
    <source>
        <dbReference type="Proteomes" id="UP000435112"/>
    </source>
</evidence>
<organism evidence="3 4">
    <name type="scientific">Phytophthora rubi</name>
    <dbReference type="NCBI Taxonomy" id="129364"/>
    <lineage>
        <taxon>Eukaryota</taxon>
        <taxon>Sar</taxon>
        <taxon>Stramenopiles</taxon>
        <taxon>Oomycota</taxon>
        <taxon>Peronosporomycetes</taxon>
        <taxon>Peronosporales</taxon>
        <taxon>Peronosporaceae</taxon>
        <taxon>Phytophthora</taxon>
    </lineage>
</organism>
<comment type="caution">
    <text evidence="3">The sequence shown here is derived from an EMBL/GenBank/DDBJ whole genome shotgun (WGS) entry which is preliminary data.</text>
</comment>
<evidence type="ECO:0000313" key="2">
    <source>
        <dbReference type="EMBL" id="KAE8977792.1"/>
    </source>
</evidence>
<dbReference type="InterPro" id="IPR000477">
    <property type="entry name" value="RT_dom"/>
</dbReference>
<dbReference type="Proteomes" id="UP000434957">
    <property type="component" value="Unassembled WGS sequence"/>
</dbReference>
<dbReference type="OrthoDB" id="129170at2759"/>
<sequence length="387" mass="42192">MTDPSMAAALALLLDFMKAYDSVDRDFLYDALTWLGFPLDYISAMRGLHGGTRVRFLANGYRSRWVEVTCGIRQGCPLTPLLFLLVLEALYRRIDTEQRVQGIILKSKAGDVRLKVGGGYADDTASYVRSVVEVAIIIALTSTFALASGLHLNAKKTLVIALNPAAVATTTGLPAPLAVQEVTKLSRYLGIPVGSIPDEEYTWQLTRTQLATRLALATRKTMTPDQRSLVAMAVVVPKILFVGRHIWPSRKTMETFQRLIKNFVWHATFTDATGAGRAWLNDHISGLPRQQGGLAIPDLKAELLALAAVTVTVNKWALTADHPALGVGDVITAAVSATETAIANISPRHTAAPMHGKRFRASLWTTGFHLCTSYGGRFSIPAKPTWR</sequence>
<dbReference type="PROSITE" id="PS50878">
    <property type="entry name" value="RT_POL"/>
    <property type="match status" value="1"/>
</dbReference>
<evidence type="ECO:0000259" key="1">
    <source>
        <dbReference type="PROSITE" id="PS50878"/>
    </source>
</evidence>
<name>A0A6A4CHU3_9STRA</name>
<keyword evidence="4" id="KW-1185">Reference proteome</keyword>
<evidence type="ECO:0000313" key="3">
    <source>
        <dbReference type="EMBL" id="KAE9288575.1"/>
    </source>
</evidence>
<dbReference type="InterPro" id="IPR043502">
    <property type="entry name" value="DNA/RNA_pol_sf"/>
</dbReference>
<evidence type="ECO:0000313" key="4">
    <source>
        <dbReference type="Proteomes" id="UP000434957"/>
    </source>
</evidence>
<accession>A0A6A4CHU3</accession>
<dbReference type="Proteomes" id="UP000435112">
    <property type="component" value="Unassembled WGS sequence"/>
</dbReference>
<dbReference type="AlphaFoldDB" id="A0A6A4CHU3"/>
<dbReference type="EMBL" id="QXFU01003165">
    <property type="protein sequence ID" value="KAE8977792.1"/>
    <property type="molecule type" value="Genomic_DNA"/>
</dbReference>
<dbReference type="SUPFAM" id="SSF56672">
    <property type="entry name" value="DNA/RNA polymerases"/>
    <property type="match status" value="1"/>
</dbReference>
<proteinExistence type="predicted"/>
<dbReference type="EMBL" id="QXFT01003169">
    <property type="protein sequence ID" value="KAE9288575.1"/>
    <property type="molecule type" value="Genomic_DNA"/>
</dbReference>
<dbReference type="PANTHER" id="PTHR19446">
    <property type="entry name" value="REVERSE TRANSCRIPTASES"/>
    <property type="match status" value="1"/>
</dbReference>
<dbReference type="Pfam" id="PF00078">
    <property type="entry name" value="RVT_1"/>
    <property type="match status" value="1"/>
</dbReference>
<gene>
    <name evidence="2" type="ORF">PR002_g24906</name>
    <name evidence="3" type="ORF">PR003_g25769</name>
</gene>